<evidence type="ECO:0000313" key="10">
    <source>
        <dbReference type="Proteomes" id="UP000494165"/>
    </source>
</evidence>
<feature type="region of interest" description="Disordered" evidence="7">
    <location>
        <begin position="44"/>
        <end position="129"/>
    </location>
</feature>
<dbReference type="EMBL" id="CADEPI010000812">
    <property type="protein sequence ID" value="CAB3388542.1"/>
    <property type="molecule type" value="Genomic_DNA"/>
</dbReference>
<dbReference type="AlphaFoldDB" id="A0A8S1EE06"/>
<evidence type="ECO:0000259" key="8">
    <source>
        <dbReference type="PROSITE" id="PS51515"/>
    </source>
</evidence>
<feature type="compositionally biased region" description="Basic residues" evidence="7">
    <location>
        <begin position="82"/>
        <end position="92"/>
    </location>
</feature>
<dbReference type="InterPro" id="IPR029063">
    <property type="entry name" value="SAM-dependent_MTases_sf"/>
</dbReference>
<dbReference type="PROSITE" id="PS51515">
    <property type="entry name" value="BIN3_SAM"/>
    <property type="match status" value="1"/>
</dbReference>
<dbReference type="InterPro" id="IPR010675">
    <property type="entry name" value="Bin3_C"/>
</dbReference>
<dbReference type="InterPro" id="IPR024160">
    <property type="entry name" value="BIN3_SAM-bd_dom"/>
</dbReference>
<gene>
    <name evidence="9" type="ORF">CLODIP_2_CD12090</name>
</gene>
<evidence type="ECO:0000256" key="1">
    <source>
        <dbReference type="ARBA" id="ARBA00008361"/>
    </source>
</evidence>
<comment type="similarity">
    <text evidence="1 6">Belongs to the methyltransferase superfamily.</text>
</comment>
<protein>
    <recommendedName>
        <fullName evidence="6">RNA methyltransferase</fullName>
        <ecNumber evidence="6">2.1.1.-</ecNumber>
    </recommendedName>
</protein>
<reference evidence="9 10" key="1">
    <citation type="submission" date="2020-04" db="EMBL/GenBank/DDBJ databases">
        <authorList>
            <person name="Alioto T."/>
            <person name="Alioto T."/>
            <person name="Gomez Garrido J."/>
        </authorList>
    </citation>
    <scope>NUCLEOTIDE SEQUENCE [LARGE SCALE GENOMIC DNA]</scope>
</reference>
<name>A0A8S1EE06_9INSE</name>
<dbReference type="OrthoDB" id="10017101at2759"/>
<dbReference type="Pfam" id="PF06325">
    <property type="entry name" value="PrmA"/>
    <property type="match status" value="1"/>
</dbReference>
<comment type="caution">
    <text evidence="9">The sequence shown here is derived from an EMBL/GenBank/DDBJ whole genome shotgun (WGS) entry which is preliminary data.</text>
</comment>
<feature type="domain" description="Bin3-type SAM" evidence="8">
    <location>
        <begin position="195"/>
        <end position="414"/>
    </location>
</feature>
<dbReference type="EC" id="2.1.1.-" evidence="6"/>
<dbReference type="FunFam" id="3.40.50.150:FF:000083">
    <property type="entry name" value="7SK snRNA methylphosphate capping enzyme"/>
    <property type="match status" value="1"/>
</dbReference>
<dbReference type="Pfam" id="PF06859">
    <property type="entry name" value="Bin3"/>
    <property type="match status" value="1"/>
</dbReference>
<evidence type="ECO:0000256" key="6">
    <source>
        <dbReference type="RuleBase" id="RU367087"/>
    </source>
</evidence>
<keyword evidence="10" id="KW-1185">Reference proteome</keyword>
<dbReference type="GO" id="GO:0040031">
    <property type="term" value="P:snRNA modification"/>
    <property type="evidence" value="ECO:0007669"/>
    <property type="project" value="TreeGrafter"/>
</dbReference>
<evidence type="ECO:0000256" key="7">
    <source>
        <dbReference type="SAM" id="MobiDB-lite"/>
    </source>
</evidence>
<feature type="compositionally biased region" description="Polar residues" evidence="7">
    <location>
        <begin position="48"/>
        <end position="58"/>
    </location>
</feature>
<dbReference type="CDD" id="cd02440">
    <property type="entry name" value="AdoMet_MTases"/>
    <property type="match status" value="1"/>
</dbReference>
<evidence type="ECO:0000256" key="3">
    <source>
        <dbReference type="ARBA" id="ARBA00022679"/>
    </source>
</evidence>
<evidence type="ECO:0000256" key="2">
    <source>
        <dbReference type="ARBA" id="ARBA00022603"/>
    </source>
</evidence>
<dbReference type="GO" id="GO:0008173">
    <property type="term" value="F:RNA methyltransferase activity"/>
    <property type="evidence" value="ECO:0007669"/>
    <property type="project" value="UniProtKB-UniRule"/>
</dbReference>
<dbReference type="SUPFAM" id="SSF53335">
    <property type="entry name" value="S-adenosyl-L-methionine-dependent methyltransferases"/>
    <property type="match status" value="1"/>
</dbReference>
<dbReference type="Proteomes" id="UP000494165">
    <property type="component" value="Unassembled WGS sequence"/>
</dbReference>
<keyword evidence="4 5" id="KW-0949">S-adenosyl-L-methionine</keyword>
<evidence type="ECO:0000313" key="9">
    <source>
        <dbReference type="EMBL" id="CAB3388542.1"/>
    </source>
</evidence>
<organism evidence="9 10">
    <name type="scientific">Cloeon dipterum</name>
    <dbReference type="NCBI Taxonomy" id="197152"/>
    <lineage>
        <taxon>Eukaryota</taxon>
        <taxon>Metazoa</taxon>
        <taxon>Ecdysozoa</taxon>
        <taxon>Arthropoda</taxon>
        <taxon>Hexapoda</taxon>
        <taxon>Insecta</taxon>
        <taxon>Pterygota</taxon>
        <taxon>Palaeoptera</taxon>
        <taxon>Ephemeroptera</taxon>
        <taxon>Pisciforma</taxon>
        <taxon>Baetidae</taxon>
        <taxon>Cloeon</taxon>
    </lineage>
</organism>
<dbReference type="GO" id="GO:0017069">
    <property type="term" value="F:snRNA binding"/>
    <property type="evidence" value="ECO:0007669"/>
    <property type="project" value="TreeGrafter"/>
</dbReference>
<dbReference type="PANTHER" id="PTHR12315:SF0">
    <property type="entry name" value="7SK SNRNA METHYLPHOSPHATE CAPPING ENZYME"/>
    <property type="match status" value="1"/>
</dbReference>
<dbReference type="Gene3D" id="3.40.50.150">
    <property type="entry name" value="Vaccinia Virus protein VP39"/>
    <property type="match status" value="1"/>
</dbReference>
<dbReference type="GO" id="GO:0008171">
    <property type="term" value="F:O-methyltransferase activity"/>
    <property type="evidence" value="ECO:0007669"/>
    <property type="project" value="UniProtKB-UniRule"/>
</dbReference>
<proteinExistence type="inferred from homology"/>
<keyword evidence="2 6" id="KW-0489">Methyltransferase</keyword>
<evidence type="ECO:0000256" key="4">
    <source>
        <dbReference type="ARBA" id="ARBA00022691"/>
    </source>
</evidence>
<dbReference type="GO" id="GO:0032259">
    <property type="term" value="P:methylation"/>
    <property type="evidence" value="ECO:0007669"/>
    <property type="project" value="UniProtKB-KW"/>
</dbReference>
<dbReference type="PANTHER" id="PTHR12315">
    <property type="entry name" value="BICOID-INTERACTING PROTEIN RELATED"/>
    <property type="match status" value="1"/>
</dbReference>
<dbReference type="InterPro" id="IPR039772">
    <property type="entry name" value="Bin3-like"/>
</dbReference>
<keyword evidence="3 6" id="KW-0808">Transferase</keyword>
<accession>A0A8S1EE06</accession>
<sequence>MRRRKRPRSRKCKIQLPSLFLNGGTFYDPLNLAIFQDEETNRRLNAVTPRSSPLQTPRSRNESIEVPDIDPADPLGLFNGGSKKKKKRKRKAAPPVGGPNAKVAKLTAEMPPPESSGGRRALSKRSQKRKSEMDQLSFYQFVSPAVPQPGTGRRERKRKITAATIAAAKKHPSDYRYGNYDRYYFFRDSIYGPGDPRLTIKLLRPKMFQGKDVLDIGCNSGELTIALALFGAKSVVGVEIDVDLINRAKKNQRQFLKGERCIVLEESKELELRASNPTLKNLIFVSGNYVLEEDSMVEKEKPKFDVITCLNVTKWIQLNFGDAGLKRSFRRMFAQLRPGGVLYLETQQFSSYDRNKNMSCQTLKNYKNMKFFPRSFLEFLLQDVGFSKLVVISTPSHLTNVFRTNIYKFTKAEQTSAASK</sequence>
<evidence type="ECO:0000256" key="5">
    <source>
        <dbReference type="PROSITE-ProRule" id="PRU00848"/>
    </source>
</evidence>